<keyword evidence="2" id="KW-0808">Transferase</keyword>
<dbReference type="Gene3D" id="3.40.1190.20">
    <property type="match status" value="1"/>
</dbReference>
<evidence type="ECO:0000313" key="8">
    <source>
        <dbReference type="Proteomes" id="UP000199406"/>
    </source>
</evidence>
<evidence type="ECO:0000256" key="1">
    <source>
        <dbReference type="ARBA" id="ARBA00010688"/>
    </source>
</evidence>
<comment type="similarity">
    <text evidence="1">Belongs to the carbohydrate kinase PfkB family.</text>
</comment>
<keyword evidence="8" id="KW-1185">Reference proteome</keyword>
<accession>A0A1G7IC93</accession>
<keyword evidence="3" id="KW-0547">Nucleotide-binding</keyword>
<dbReference type="PANTHER" id="PTHR43085:SF1">
    <property type="entry name" value="PSEUDOURIDINE KINASE-RELATED"/>
    <property type="match status" value="1"/>
</dbReference>
<evidence type="ECO:0000313" key="7">
    <source>
        <dbReference type="EMBL" id="SDF10275.1"/>
    </source>
</evidence>
<evidence type="ECO:0000256" key="2">
    <source>
        <dbReference type="ARBA" id="ARBA00022679"/>
    </source>
</evidence>
<keyword evidence="5" id="KW-0067">ATP-binding</keyword>
<reference evidence="8" key="1">
    <citation type="submission" date="2016-10" db="EMBL/GenBank/DDBJ databases">
        <authorList>
            <person name="Varghese N."/>
            <person name="Submissions S."/>
        </authorList>
    </citation>
    <scope>NUCLEOTIDE SEQUENCE [LARGE SCALE GENOMIC DNA]</scope>
    <source>
        <strain evidence="8">DSM 44268</strain>
    </source>
</reference>
<dbReference type="PROSITE" id="PS00584">
    <property type="entry name" value="PFKB_KINASES_2"/>
    <property type="match status" value="1"/>
</dbReference>
<feature type="domain" description="Carbohydrate kinase PfkB" evidence="6">
    <location>
        <begin position="29"/>
        <end position="347"/>
    </location>
</feature>
<dbReference type="InterPro" id="IPR050306">
    <property type="entry name" value="PfkB_Carbo_kinase"/>
</dbReference>
<dbReference type="Pfam" id="PF00294">
    <property type="entry name" value="PfkB"/>
    <property type="match status" value="1"/>
</dbReference>
<dbReference type="PANTHER" id="PTHR43085">
    <property type="entry name" value="HEXOKINASE FAMILY MEMBER"/>
    <property type="match status" value="1"/>
</dbReference>
<dbReference type="AlphaFoldDB" id="A0A1G7IC93"/>
<dbReference type="InterPro" id="IPR029056">
    <property type="entry name" value="Ribokinase-like"/>
</dbReference>
<protein>
    <submittedName>
        <fullName evidence="7">Fructokinase</fullName>
    </submittedName>
</protein>
<keyword evidence="4 7" id="KW-0418">Kinase</keyword>
<dbReference type="InterPro" id="IPR002173">
    <property type="entry name" value="Carboh/pur_kinase_PfkB_CS"/>
</dbReference>
<dbReference type="EMBL" id="FNBT01000001">
    <property type="protein sequence ID" value="SDF10275.1"/>
    <property type="molecule type" value="Genomic_DNA"/>
</dbReference>
<organism evidence="7 8">
    <name type="scientific">Blastococcus aurantiacus</name>
    <dbReference type="NCBI Taxonomy" id="1550231"/>
    <lineage>
        <taxon>Bacteria</taxon>
        <taxon>Bacillati</taxon>
        <taxon>Actinomycetota</taxon>
        <taxon>Actinomycetes</taxon>
        <taxon>Geodermatophilales</taxon>
        <taxon>Geodermatophilaceae</taxon>
        <taxon>Blastococcus</taxon>
    </lineage>
</organism>
<gene>
    <name evidence="7" type="ORF">SAMN05660662_1119</name>
</gene>
<dbReference type="SUPFAM" id="SSF53613">
    <property type="entry name" value="Ribokinase-like"/>
    <property type="match status" value="1"/>
</dbReference>
<dbReference type="GO" id="GO:0016301">
    <property type="term" value="F:kinase activity"/>
    <property type="evidence" value="ECO:0007669"/>
    <property type="project" value="UniProtKB-KW"/>
</dbReference>
<dbReference type="GO" id="GO:0005524">
    <property type="term" value="F:ATP binding"/>
    <property type="evidence" value="ECO:0007669"/>
    <property type="project" value="UniProtKB-KW"/>
</dbReference>
<dbReference type="InterPro" id="IPR011611">
    <property type="entry name" value="PfkB_dom"/>
</dbReference>
<name>A0A1G7IC93_9ACTN</name>
<proteinExistence type="inferred from homology"/>
<sequence>MPWLANGSTRTVERDAATYGWSVPAPTPTLCVLGELVVDLLPVPEAGSGPEGTAPQYVARPGGNALNVAVAAGRLGAPVALVARLGTGPLGAALRRHAELAGVDVGGFVDAAEPVSLAVIGLHPDGSPDYGFHVLGAADWQWTDEELARSVPEGTAVLHVGSISSWTRPGADVIAALVDRLAGRALISVDPNIRPPLADGPVGATLGNDRASVTARLDRLVAHADVVKVSAEDLAWLEPDAGDLDDVARRWAARGPALVLLTDGGAPLRIARPGNPVLHRESPRVEVADTVGAGDSLAAGLLSGLLAAGITDRAALEALDDDRLLDLVDDAALVAALNCTRVGADPPTRAEVDAARAAL</sequence>
<dbReference type="Proteomes" id="UP000199406">
    <property type="component" value="Unassembled WGS sequence"/>
</dbReference>
<evidence type="ECO:0000259" key="6">
    <source>
        <dbReference type="Pfam" id="PF00294"/>
    </source>
</evidence>
<evidence type="ECO:0000256" key="3">
    <source>
        <dbReference type="ARBA" id="ARBA00022741"/>
    </source>
</evidence>
<evidence type="ECO:0000256" key="4">
    <source>
        <dbReference type="ARBA" id="ARBA00022777"/>
    </source>
</evidence>
<dbReference type="STRING" id="1550231.SAMN05660662_1119"/>
<evidence type="ECO:0000256" key="5">
    <source>
        <dbReference type="ARBA" id="ARBA00022840"/>
    </source>
</evidence>